<keyword evidence="1" id="KW-0812">Transmembrane</keyword>
<dbReference type="Pfam" id="PF20584">
    <property type="entry name" value="DUF6787"/>
    <property type="match status" value="1"/>
</dbReference>
<protein>
    <recommendedName>
        <fullName evidence="2">DUF6787 domain-containing protein</fullName>
    </recommendedName>
</protein>
<dbReference type="EMBL" id="QKYV01000002">
    <property type="protein sequence ID" value="PZW42610.1"/>
    <property type="molecule type" value="Genomic_DNA"/>
</dbReference>
<keyword evidence="4" id="KW-1185">Reference proteome</keyword>
<evidence type="ECO:0000259" key="2">
    <source>
        <dbReference type="Pfam" id="PF20584"/>
    </source>
</evidence>
<organism evidence="3 4">
    <name type="scientific">Mesonia algae</name>
    <dbReference type="NCBI Taxonomy" id="213248"/>
    <lineage>
        <taxon>Bacteria</taxon>
        <taxon>Pseudomonadati</taxon>
        <taxon>Bacteroidota</taxon>
        <taxon>Flavobacteriia</taxon>
        <taxon>Flavobacteriales</taxon>
        <taxon>Flavobacteriaceae</taxon>
        <taxon>Mesonia</taxon>
    </lineage>
</organism>
<dbReference type="InterPro" id="IPR046714">
    <property type="entry name" value="DUF6787"/>
</dbReference>
<evidence type="ECO:0000256" key="1">
    <source>
        <dbReference type="SAM" id="Phobius"/>
    </source>
</evidence>
<name>A0A2W7K505_9FLAO</name>
<dbReference type="Proteomes" id="UP000249542">
    <property type="component" value="Unassembled WGS sequence"/>
</dbReference>
<feature type="domain" description="DUF6787" evidence="2">
    <location>
        <begin position="18"/>
        <end position="96"/>
    </location>
</feature>
<sequence>MNKLMRRWNIENPWQLLIIFFVFSITGSSSIALGRPLLKAVGITLENLNAFLYYPLFIISSFIFYQLFLVFYGWLFGQFAFFWKMEKKMLRRFGFNFHNVNS</sequence>
<dbReference type="RefSeq" id="WP_111540260.1">
    <property type="nucleotide sequence ID" value="NZ_QKYV01000002.1"/>
</dbReference>
<feature type="transmembrane region" description="Helical" evidence="1">
    <location>
        <begin position="50"/>
        <end position="83"/>
    </location>
</feature>
<dbReference type="AlphaFoldDB" id="A0A2W7K505"/>
<keyword evidence="1" id="KW-0472">Membrane</keyword>
<evidence type="ECO:0000313" key="3">
    <source>
        <dbReference type="EMBL" id="PZW42610.1"/>
    </source>
</evidence>
<reference evidence="3 4" key="1">
    <citation type="submission" date="2018-06" db="EMBL/GenBank/DDBJ databases">
        <title>Genomic Encyclopedia of Archaeal and Bacterial Type Strains, Phase II (KMG-II): from individual species to whole genera.</title>
        <authorList>
            <person name="Goeker M."/>
        </authorList>
    </citation>
    <scope>NUCLEOTIDE SEQUENCE [LARGE SCALE GENOMIC DNA]</scope>
    <source>
        <strain evidence="3 4">DSM 15361</strain>
    </source>
</reference>
<evidence type="ECO:0000313" key="4">
    <source>
        <dbReference type="Proteomes" id="UP000249542"/>
    </source>
</evidence>
<comment type="caution">
    <text evidence="3">The sequence shown here is derived from an EMBL/GenBank/DDBJ whole genome shotgun (WGS) entry which is preliminary data.</text>
</comment>
<accession>A0A2W7K505</accession>
<proteinExistence type="predicted"/>
<gene>
    <name evidence="3" type="ORF">LX95_00926</name>
</gene>
<keyword evidence="1" id="KW-1133">Transmembrane helix</keyword>